<dbReference type="EMBL" id="CP003639">
    <property type="protein sequence ID" value="AFM42935.1"/>
    <property type="molecule type" value="Genomic_DNA"/>
</dbReference>
<keyword evidence="2" id="KW-1185">Reference proteome</keyword>
<evidence type="ECO:0000313" key="1">
    <source>
        <dbReference type="EMBL" id="AFM42935.1"/>
    </source>
</evidence>
<dbReference type="Proteomes" id="UP000002892">
    <property type="component" value="Chromosome"/>
</dbReference>
<proteinExistence type="predicted"/>
<protein>
    <submittedName>
        <fullName evidence="1">Uncharacterized protein</fullName>
    </submittedName>
</protein>
<dbReference type="KEGG" id="dai:Desaci_4072"/>
<dbReference type="STRING" id="646529.Desaci_4072"/>
<dbReference type="HOGENOM" id="CLU_3182828_0_0_9"/>
<name>I4DAW1_DESAJ</name>
<dbReference type="AlphaFoldDB" id="I4DAW1"/>
<accession>I4DAW1</accession>
<gene>
    <name evidence="1" type="ordered locus">Desaci_4072</name>
</gene>
<evidence type="ECO:0000313" key="2">
    <source>
        <dbReference type="Proteomes" id="UP000002892"/>
    </source>
</evidence>
<dbReference type="RefSeq" id="WP_014828921.1">
    <property type="nucleotide sequence ID" value="NC_018068.1"/>
</dbReference>
<organism evidence="1 2">
    <name type="scientific">Desulfosporosinus acidiphilus (strain DSM 22704 / JCM 16185 / SJ4)</name>
    <dbReference type="NCBI Taxonomy" id="646529"/>
    <lineage>
        <taxon>Bacteria</taxon>
        <taxon>Bacillati</taxon>
        <taxon>Bacillota</taxon>
        <taxon>Clostridia</taxon>
        <taxon>Eubacteriales</taxon>
        <taxon>Desulfitobacteriaceae</taxon>
        <taxon>Desulfosporosinus</taxon>
    </lineage>
</organism>
<reference evidence="1 2" key="1">
    <citation type="journal article" date="2012" name="J. Bacteriol.">
        <title>Complete genome sequences of Desulfosporosinus orientis DSM765T, Desulfosporosinus youngiae DSM17734T, Desulfosporosinus meridiei DSM13257T, and Desulfosporosinus acidiphilus DSM22704T.</title>
        <authorList>
            <person name="Pester M."/>
            <person name="Brambilla E."/>
            <person name="Alazard D."/>
            <person name="Rattei T."/>
            <person name="Weinmaier T."/>
            <person name="Han J."/>
            <person name="Lucas S."/>
            <person name="Lapidus A."/>
            <person name="Cheng J.F."/>
            <person name="Goodwin L."/>
            <person name="Pitluck S."/>
            <person name="Peters L."/>
            <person name="Ovchinnikova G."/>
            <person name="Teshima H."/>
            <person name="Detter J.C."/>
            <person name="Han C.S."/>
            <person name="Tapia R."/>
            <person name="Land M.L."/>
            <person name="Hauser L."/>
            <person name="Kyrpides N.C."/>
            <person name="Ivanova N.N."/>
            <person name="Pagani I."/>
            <person name="Huntmann M."/>
            <person name="Wei C.L."/>
            <person name="Davenport K.W."/>
            <person name="Daligault H."/>
            <person name="Chain P.S."/>
            <person name="Chen A."/>
            <person name="Mavromatis K."/>
            <person name="Markowitz V."/>
            <person name="Szeto E."/>
            <person name="Mikhailova N."/>
            <person name="Pati A."/>
            <person name="Wagner M."/>
            <person name="Woyke T."/>
            <person name="Ollivier B."/>
            <person name="Klenk H.P."/>
            <person name="Spring S."/>
            <person name="Loy A."/>
        </authorList>
    </citation>
    <scope>NUCLEOTIDE SEQUENCE [LARGE SCALE GENOMIC DNA]</scope>
    <source>
        <strain evidence="2">DSM 22704 / JCM 16185 / SJ4</strain>
    </source>
</reference>
<sequence length="46" mass="5418">MFEAIDKQLFKEMLQEPPNNVAIIGHGRYRVFEKSNHLMIFLVISL</sequence>